<feature type="transmembrane region" description="Helical" evidence="9">
    <location>
        <begin position="112"/>
        <end position="134"/>
    </location>
</feature>
<gene>
    <name evidence="11" type="ORF">ACFP3M_24350</name>
</gene>
<dbReference type="PROSITE" id="PS00216">
    <property type="entry name" value="SUGAR_TRANSPORT_1"/>
    <property type="match status" value="1"/>
</dbReference>
<keyword evidence="7 9" id="KW-0472">Membrane</keyword>
<evidence type="ECO:0000256" key="7">
    <source>
        <dbReference type="ARBA" id="ARBA00023136"/>
    </source>
</evidence>
<feature type="domain" description="Major facilitator superfamily (MFS) profile" evidence="10">
    <location>
        <begin position="22"/>
        <end position="509"/>
    </location>
</feature>
<dbReference type="Pfam" id="PF07690">
    <property type="entry name" value="MFS_1"/>
    <property type="match status" value="1"/>
</dbReference>
<dbReference type="InterPro" id="IPR004638">
    <property type="entry name" value="EmrB-like"/>
</dbReference>
<feature type="transmembrane region" description="Helical" evidence="9">
    <location>
        <begin position="146"/>
        <end position="170"/>
    </location>
</feature>
<feature type="transmembrane region" description="Helical" evidence="9">
    <location>
        <begin position="60"/>
        <end position="76"/>
    </location>
</feature>
<keyword evidence="6 9" id="KW-1133">Transmembrane helix</keyword>
<feature type="transmembrane region" description="Helical" evidence="9">
    <location>
        <begin position="485"/>
        <end position="504"/>
    </location>
</feature>
<evidence type="ECO:0000313" key="11">
    <source>
        <dbReference type="EMBL" id="MFC5895929.1"/>
    </source>
</evidence>
<feature type="transmembrane region" description="Helical" evidence="9">
    <location>
        <begin position="342"/>
        <end position="360"/>
    </location>
</feature>
<feature type="transmembrane region" description="Helical" evidence="9">
    <location>
        <begin position="410"/>
        <end position="428"/>
    </location>
</feature>
<feature type="transmembrane region" description="Helical" evidence="9">
    <location>
        <begin position="366"/>
        <end position="389"/>
    </location>
</feature>
<evidence type="ECO:0000256" key="9">
    <source>
        <dbReference type="SAM" id="Phobius"/>
    </source>
</evidence>
<dbReference type="Proteomes" id="UP001596241">
    <property type="component" value="Unassembled WGS sequence"/>
</dbReference>
<evidence type="ECO:0000256" key="5">
    <source>
        <dbReference type="ARBA" id="ARBA00022692"/>
    </source>
</evidence>
<evidence type="ECO:0000256" key="1">
    <source>
        <dbReference type="ARBA" id="ARBA00004651"/>
    </source>
</evidence>
<keyword evidence="12" id="KW-1185">Reference proteome</keyword>
<evidence type="ECO:0000256" key="8">
    <source>
        <dbReference type="ARBA" id="ARBA00023251"/>
    </source>
</evidence>
<feature type="transmembrane region" description="Helical" evidence="9">
    <location>
        <begin position="176"/>
        <end position="196"/>
    </location>
</feature>
<sequence>MTSSTTAAPATAPSAPDRRWWAFVGVSLISFLGCIDLTIVNTAAPQIQADLGASVTDLQLIVNMFLVALSMFMVTMGRLADSYGRRRVLYTGTVVFGLASLGAGFAETTGWLIAFRFLQGAAGAILYTSTGAIVQHAFPPEQRGRAIGALYGVNGVGLAIGPLLGGVVVSAAGWHWVFWLNVPLVVLALALCSFSVRESRNEESATGVDWPGLVLLSLGIPAVVLAFTLGGTWGWSSGRTLGLLAFAVLALVAFGVVERRAADPIVSFGLFRRRAFLAAIVADFALACFYATVLFLLPLYLAEVRGYGGYATGAMLLPCTAVMAALSPFVGRLTDRFGPRRLLLTGFALFTVSALLFTRLTADAPLAVIVAGLVAMGLAWACVLGPATVSALSSVPERQAGLAMGSSWTFHNLGGAIGLAVGIVLYRVQADAYLTSALAEKGGAWTRDAAADPERATALLSEHTSLGSAEAADLFRRMFAHGTQAAMWLVAATSVAALLALGWISLAERRRGGADAADGAVV</sequence>
<keyword evidence="4" id="KW-1003">Cell membrane</keyword>
<dbReference type="RefSeq" id="WP_345078482.1">
    <property type="nucleotide sequence ID" value="NZ_BAAAWG010000002.1"/>
</dbReference>
<feature type="transmembrane region" description="Helical" evidence="9">
    <location>
        <begin position="277"/>
        <end position="301"/>
    </location>
</feature>
<feature type="transmembrane region" description="Helical" evidence="9">
    <location>
        <begin position="307"/>
        <end position="330"/>
    </location>
</feature>
<dbReference type="InterPro" id="IPR005829">
    <property type="entry name" value="Sugar_transporter_CS"/>
</dbReference>
<keyword evidence="5 9" id="KW-0812">Transmembrane</keyword>
<dbReference type="PROSITE" id="PS50850">
    <property type="entry name" value="MFS"/>
    <property type="match status" value="1"/>
</dbReference>
<keyword evidence="3" id="KW-0813">Transport</keyword>
<keyword evidence="8" id="KW-0046">Antibiotic resistance</keyword>
<evidence type="ECO:0000256" key="6">
    <source>
        <dbReference type="ARBA" id="ARBA00022989"/>
    </source>
</evidence>
<evidence type="ECO:0000256" key="2">
    <source>
        <dbReference type="ARBA" id="ARBA00008537"/>
    </source>
</evidence>
<dbReference type="EMBL" id="JBHSPW010000012">
    <property type="protein sequence ID" value="MFC5895929.1"/>
    <property type="molecule type" value="Genomic_DNA"/>
</dbReference>
<feature type="transmembrane region" description="Helical" evidence="9">
    <location>
        <begin position="20"/>
        <end position="40"/>
    </location>
</feature>
<dbReference type="PRINTS" id="PR01036">
    <property type="entry name" value="TCRTETB"/>
</dbReference>
<dbReference type="CDD" id="cd17321">
    <property type="entry name" value="MFS_MMR_MDR_like"/>
    <property type="match status" value="1"/>
</dbReference>
<dbReference type="NCBIfam" id="TIGR00711">
    <property type="entry name" value="efflux_EmrB"/>
    <property type="match status" value="1"/>
</dbReference>
<evidence type="ECO:0000256" key="3">
    <source>
        <dbReference type="ARBA" id="ARBA00022448"/>
    </source>
</evidence>
<dbReference type="Gene3D" id="1.20.1250.20">
    <property type="entry name" value="MFS general substrate transporter like domains"/>
    <property type="match status" value="2"/>
</dbReference>
<dbReference type="PANTHER" id="PTHR42718">
    <property type="entry name" value="MAJOR FACILITATOR SUPERFAMILY MULTIDRUG TRANSPORTER MFSC"/>
    <property type="match status" value="1"/>
</dbReference>
<reference evidence="12" key="1">
    <citation type="journal article" date="2019" name="Int. J. Syst. Evol. Microbiol.">
        <title>The Global Catalogue of Microorganisms (GCM) 10K type strain sequencing project: providing services to taxonomists for standard genome sequencing and annotation.</title>
        <authorList>
            <consortium name="The Broad Institute Genomics Platform"/>
            <consortium name="The Broad Institute Genome Sequencing Center for Infectious Disease"/>
            <person name="Wu L."/>
            <person name="Ma J."/>
        </authorList>
    </citation>
    <scope>NUCLEOTIDE SEQUENCE [LARGE SCALE GENOMIC DNA]</scope>
    <source>
        <strain evidence="12">CGMCC 1.15809</strain>
    </source>
</reference>
<protein>
    <submittedName>
        <fullName evidence="11">MFS transporter</fullName>
    </submittedName>
</protein>
<organism evidence="11 12">
    <name type="scientific">Streptomyces ramulosus</name>
    <dbReference type="NCBI Taxonomy" id="47762"/>
    <lineage>
        <taxon>Bacteria</taxon>
        <taxon>Bacillati</taxon>
        <taxon>Actinomycetota</taxon>
        <taxon>Actinomycetes</taxon>
        <taxon>Kitasatosporales</taxon>
        <taxon>Streptomycetaceae</taxon>
        <taxon>Streptomyces</taxon>
    </lineage>
</organism>
<dbReference type="SUPFAM" id="SSF103473">
    <property type="entry name" value="MFS general substrate transporter"/>
    <property type="match status" value="1"/>
</dbReference>
<proteinExistence type="inferred from homology"/>
<dbReference type="InterPro" id="IPR011701">
    <property type="entry name" value="MFS"/>
</dbReference>
<dbReference type="InterPro" id="IPR020846">
    <property type="entry name" value="MFS_dom"/>
</dbReference>
<dbReference type="PANTHER" id="PTHR42718:SF9">
    <property type="entry name" value="MAJOR FACILITATOR SUPERFAMILY MULTIDRUG TRANSPORTER MFSC"/>
    <property type="match status" value="1"/>
</dbReference>
<evidence type="ECO:0000313" key="12">
    <source>
        <dbReference type="Proteomes" id="UP001596241"/>
    </source>
</evidence>
<evidence type="ECO:0000259" key="10">
    <source>
        <dbReference type="PROSITE" id="PS50850"/>
    </source>
</evidence>
<feature type="transmembrane region" description="Helical" evidence="9">
    <location>
        <begin position="241"/>
        <end position="257"/>
    </location>
</feature>
<comment type="caution">
    <text evidence="11">The sequence shown here is derived from an EMBL/GenBank/DDBJ whole genome shotgun (WGS) entry which is preliminary data.</text>
</comment>
<feature type="transmembrane region" description="Helical" evidence="9">
    <location>
        <begin position="88"/>
        <end position="106"/>
    </location>
</feature>
<name>A0ABW1FS56_9ACTN</name>
<feature type="transmembrane region" description="Helical" evidence="9">
    <location>
        <begin position="208"/>
        <end position="229"/>
    </location>
</feature>
<comment type="similarity">
    <text evidence="2">Belongs to the major facilitator superfamily. EmrB family.</text>
</comment>
<evidence type="ECO:0000256" key="4">
    <source>
        <dbReference type="ARBA" id="ARBA00022475"/>
    </source>
</evidence>
<accession>A0ABW1FS56</accession>
<comment type="subcellular location">
    <subcellularLocation>
        <location evidence="1">Cell membrane</location>
        <topology evidence="1">Multi-pass membrane protein</topology>
    </subcellularLocation>
</comment>
<dbReference type="InterPro" id="IPR036259">
    <property type="entry name" value="MFS_trans_sf"/>
</dbReference>